<dbReference type="EC" id="2.3.1.-" evidence="2"/>
<dbReference type="Pfam" id="PF00583">
    <property type="entry name" value="Acetyltransf_1"/>
    <property type="match status" value="1"/>
</dbReference>
<dbReference type="InterPro" id="IPR016181">
    <property type="entry name" value="Acyl_CoA_acyltransferase"/>
</dbReference>
<keyword evidence="2" id="KW-0808">Transferase</keyword>
<feature type="domain" description="N-acetyltransferase" evidence="1">
    <location>
        <begin position="1"/>
        <end position="167"/>
    </location>
</feature>
<evidence type="ECO:0000313" key="2">
    <source>
        <dbReference type="EMBL" id="MFD3394446.1"/>
    </source>
</evidence>
<dbReference type="CDD" id="cd04301">
    <property type="entry name" value="NAT_SF"/>
    <property type="match status" value="1"/>
</dbReference>
<evidence type="ECO:0000313" key="3">
    <source>
        <dbReference type="Proteomes" id="UP001598138"/>
    </source>
</evidence>
<protein>
    <submittedName>
        <fullName evidence="2">GNAT family N-acetyltransferase</fullName>
        <ecNumber evidence="2">2.3.1.-</ecNumber>
    </submittedName>
</protein>
<dbReference type="RefSeq" id="WP_377983328.1">
    <property type="nucleotide sequence ID" value="NZ_JBBKXZ010000002.1"/>
</dbReference>
<organism evidence="2 3">
    <name type="scientific">Aquirufa avitistagni</name>
    <dbReference type="NCBI Taxonomy" id="3104728"/>
    <lineage>
        <taxon>Bacteria</taxon>
        <taxon>Pseudomonadati</taxon>
        <taxon>Bacteroidota</taxon>
        <taxon>Cytophagia</taxon>
        <taxon>Cytophagales</taxon>
        <taxon>Flectobacillaceae</taxon>
        <taxon>Aquirufa</taxon>
    </lineage>
</organism>
<dbReference type="SUPFAM" id="SSF55729">
    <property type="entry name" value="Acyl-CoA N-acyltransferases (Nat)"/>
    <property type="match status" value="1"/>
</dbReference>
<accession>A0ABW6DC02</accession>
<sequence length="168" mass="19714">MEIQNSTIDDLEFIFDLYRSATAYQKERFISHWPEFDRDMVTNEIAEKRQWKLIIEGEIVCIWATTFSDPLIWVDKDADPSVYIHRISTNPNCRGKAYVKQIVEWAKLYSVKNNKKFIRLDTVGENQKLIEHYTSFGFNFLGLSQLTNTADLPKHYHNATVSLFELSV</sequence>
<gene>
    <name evidence="2" type="ORF">U0R10_07435</name>
</gene>
<dbReference type="GO" id="GO:0016746">
    <property type="term" value="F:acyltransferase activity"/>
    <property type="evidence" value="ECO:0007669"/>
    <property type="project" value="UniProtKB-KW"/>
</dbReference>
<keyword evidence="3" id="KW-1185">Reference proteome</keyword>
<dbReference type="InterPro" id="IPR000182">
    <property type="entry name" value="GNAT_dom"/>
</dbReference>
<dbReference type="PROSITE" id="PS51186">
    <property type="entry name" value="GNAT"/>
    <property type="match status" value="1"/>
</dbReference>
<keyword evidence="2" id="KW-0012">Acyltransferase</keyword>
<reference evidence="2 3" key="1">
    <citation type="submission" date="2024-03" db="EMBL/GenBank/DDBJ databases">
        <title>Aquirufa genome sequencing.</title>
        <authorList>
            <person name="Pitt A."/>
            <person name="Hahn M.W."/>
        </authorList>
    </citation>
    <scope>NUCLEOTIDE SEQUENCE [LARGE SCALE GENOMIC DNA]</scope>
    <source>
        <strain evidence="2 3">OSTEICH-129V</strain>
    </source>
</reference>
<dbReference type="Gene3D" id="3.40.630.30">
    <property type="match status" value="1"/>
</dbReference>
<dbReference type="Proteomes" id="UP001598138">
    <property type="component" value="Unassembled WGS sequence"/>
</dbReference>
<dbReference type="EMBL" id="JBBKXZ010000002">
    <property type="protein sequence ID" value="MFD3394446.1"/>
    <property type="molecule type" value="Genomic_DNA"/>
</dbReference>
<proteinExistence type="predicted"/>
<comment type="caution">
    <text evidence="2">The sequence shown here is derived from an EMBL/GenBank/DDBJ whole genome shotgun (WGS) entry which is preliminary data.</text>
</comment>
<name>A0ABW6DC02_9BACT</name>
<evidence type="ECO:0000259" key="1">
    <source>
        <dbReference type="PROSITE" id="PS51186"/>
    </source>
</evidence>